<dbReference type="PROSITE" id="PS00061">
    <property type="entry name" value="ADH_SHORT"/>
    <property type="match status" value="1"/>
</dbReference>
<evidence type="ECO:0000256" key="2">
    <source>
        <dbReference type="ARBA" id="ARBA00023002"/>
    </source>
</evidence>
<dbReference type="PRINTS" id="PR00081">
    <property type="entry name" value="GDHRDH"/>
</dbReference>
<dbReference type="PRINTS" id="PR00080">
    <property type="entry name" value="SDRFAMILY"/>
</dbReference>
<dbReference type="InterPro" id="IPR020904">
    <property type="entry name" value="Sc_DH/Rdtase_CS"/>
</dbReference>
<comment type="similarity">
    <text evidence="1">Belongs to the short-chain dehydrogenases/reductases (SDR) family.</text>
</comment>
<dbReference type="EMBL" id="RKMH01000015">
    <property type="protein sequence ID" value="RPA57662.1"/>
    <property type="molecule type" value="Genomic_DNA"/>
</dbReference>
<dbReference type="Proteomes" id="UP000267536">
    <property type="component" value="Unassembled WGS sequence"/>
</dbReference>
<keyword evidence="3" id="KW-0520">NAD</keyword>
<dbReference type="NCBIfam" id="TIGR03971">
    <property type="entry name" value="SDR_subfam_1"/>
    <property type="match status" value="1"/>
</dbReference>
<sequence length="273" mass="28880">MTSSSRLTGRVAFVTGAARGQGRAEAVAFAEEGADVIITDLCAQPTETDYPAATPADLEETVALVKKTGRRAIHATADVRDVDALTALVTRGVEELGRLDIVVANAGIVSWGRFWEMTPRRWNDMIDINLTGVFNTFRAAVPTMIDLGNGGSIIATSSVSGIKSLPGQAHYSAAKHGVVGLVKTAAIELAPYKIRVNSVHPWGVNTAMGGMGIDGQKVFEDNPSYAAAMGQYWFEPPISEPEDIAASVVFLASDDARTITGIQLPIDHGATKI</sequence>
<accession>A0A3N4G420</accession>
<dbReference type="InterPro" id="IPR002347">
    <property type="entry name" value="SDR_fam"/>
</dbReference>
<keyword evidence="2" id="KW-0560">Oxidoreductase</keyword>
<reference evidence="4 5" key="1">
    <citation type="submission" date="2018-11" db="EMBL/GenBank/DDBJ databases">
        <title>Draft genome sequence of Gordonia sp. RS15-1S isolated from rice stems.</title>
        <authorList>
            <person name="Muangham S."/>
        </authorList>
    </citation>
    <scope>NUCLEOTIDE SEQUENCE [LARGE SCALE GENOMIC DNA]</scope>
    <source>
        <strain evidence="4 5">RS15-1S</strain>
    </source>
</reference>
<evidence type="ECO:0000256" key="1">
    <source>
        <dbReference type="ARBA" id="ARBA00006484"/>
    </source>
</evidence>
<keyword evidence="5" id="KW-1185">Reference proteome</keyword>
<dbReference type="RefSeq" id="WP_123932289.1">
    <property type="nucleotide sequence ID" value="NZ_JBPSDP010000016.1"/>
</dbReference>
<dbReference type="PANTHER" id="PTHR24321">
    <property type="entry name" value="DEHYDROGENASES, SHORT CHAIN"/>
    <property type="match status" value="1"/>
</dbReference>
<dbReference type="GO" id="GO:0016491">
    <property type="term" value="F:oxidoreductase activity"/>
    <property type="evidence" value="ECO:0007669"/>
    <property type="project" value="UniProtKB-KW"/>
</dbReference>
<dbReference type="CDD" id="cd05233">
    <property type="entry name" value="SDR_c"/>
    <property type="match status" value="1"/>
</dbReference>
<name>A0A3N4G420_9ACTN</name>
<dbReference type="InterPro" id="IPR023985">
    <property type="entry name" value="SDR_subfam_1"/>
</dbReference>
<evidence type="ECO:0000313" key="5">
    <source>
        <dbReference type="Proteomes" id="UP000267536"/>
    </source>
</evidence>
<evidence type="ECO:0000313" key="4">
    <source>
        <dbReference type="EMBL" id="RPA57662.1"/>
    </source>
</evidence>
<dbReference type="NCBIfam" id="NF009467">
    <property type="entry name" value="PRK12826.1-3"/>
    <property type="match status" value="1"/>
</dbReference>
<evidence type="ECO:0000256" key="3">
    <source>
        <dbReference type="ARBA" id="ARBA00023027"/>
    </source>
</evidence>
<dbReference type="SUPFAM" id="SSF51735">
    <property type="entry name" value="NAD(P)-binding Rossmann-fold domains"/>
    <property type="match status" value="1"/>
</dbReference>
<dbReference type="AlphaFoldDB" id="A0A3N4G420"/>
<dbReference type="Gene3D" id="3.40.50.720">
    <property type="entry name" value="NAD(P)-binding Rossmann-like Domain"/>
    <property type="match status" value="1"/>
</dbReference>
<dbReference type="OrthoDB" id="5173603at2"/>
<dbReference type="Pfam" id="PF13561">
    <property type="entry name" value="adh_short_C2"/>
    <property type="match status" value="1"/>
</dbReference>
<dbReference type="FunFam" id="3.40.50.720:FF:000084">
    <property type="entry name" value="Short-chain dehydrogenase reductase"/>
    <property type="match status" value="1"/>
</dbReference>
<organism evidence="4 5">
    <name type="scientific">Gordonia oryzae</name>
    <dbReference type="NCBI Taxonomy" id="2487349"/>
    <lineage>
        <taxon>Bacteria</taxon>
        <taxon>Bacillati</taxon>
        <taxon>Actinomycetota</taxon>
        <taxon>Actinomycetes</taxon>
        <taxon>Mycobacteriales</taxon>
        <taxon>Gordoniaceae</taxon>
        <taxon>Gordonia</taxon>
    </lineage>
</organism>
<gene>
    <name evidence="4" type="ORF">EF294_17935</name>
</gene>
<dbReference type="InterPro" id="IPR036291">
    <property type="entry name" value="NAD(P)-bd_dom_sf"/>
</dbReference>
<proteinExistence type="inferred from homology"/>
<dbReference type="PANTHER" id="PTHR24321:SF8">
    <property type="entry name" value="ESTRADIOL 17-BETA-DEHYDROGENASE 8-RELATED"/>
    <property type="match status" value="1"/>
</dbReference>
<protein>
    <submittedName>
        <fullName evidence="4">NAD(P)-dependent oxidoreductase</fullName>
    </submittedName>
</protein>
<comment type="caution">
    <text evidence="4">The sequence shown here is derived from an EMBL/GenBank/DDBJ whole genome shotgun (WGS) entry which is preliminary data.</text>
</comment>